<evidence type="ECO:0000259" key="1">
    <source>
        <dbReference type="Pfam" id="PF12728"/>
    </source>
</evidence>
<evidence type="ECO:0000313" key="3">
    <source>
        <dbReference type="Proteomes" id="UP000199759"/>
    </source>
</evidence>
<name>A0A1G9NH48_9PROT</name>
<reference evidence="2 3" key="1">
    <citation type="submission" date="2016-10" db="EMBL/GenBank/DDBJ databases">
        <authorList>
            <person name="de Groot N.N."/>
        </authorList>
    </citation>
    <scope>NUCLEOTIDE SEQUENCE [LARGE SCALE GENOMIC DNA]</scope>
    <source>
        <strain evidence="2 3">DSM 16077</strain>
    </source>
</reference>
<dbReference type="NCBIfam" id="TIGR01764">
    <property type="entry name" value="excise"/>
    <property type="match status" value="1"/>
</dbReference>
<keyword evidence="3" id="KW-1185">Reference proteome</keyword>
<dbReference type="STRING" id="144026.SAMN04488568_102344"/>
<dbReference type="InterPro" id="IPR010093">
    <property type="entry name" value="SinI_DNA-bd"/>
</dbReference>
<dbReference type="Proteomes" id="UP000199759">
    <property type="component" value="Unassembled WGS sequence"/>
</dbReference>
<dbReference type="EMBL" id="FNHG01000002">
    <property type="protein sequence ID" value="SDL85703.1"/>
    <property type="molecule type" value="Genomic_DNA"/>
</dbReference>
<protein>
    <submittedName>
        <fullName evidence="2">DNA binding domain-containing protein, excisionase family</fullName>
    </submittedName>
</protein>
<feature type="domain" description="Helix-turn-helix" evidence="1">
    <location>
        <begin position="81"/>
        <end position="129"/>
    </location>
</feature>
<sequence length="150" mass="16465">MTSSELAQRLPNEREIDQASAAMALLSKSLKPSGVLPLSVRQNDETIEIALEPSIGKMVIELLGHVARGEMVTLVPYGADLTTQKAADLLNVSRPHLTKLLTDGDMPFHKVGSHRRIKARDLIAYKAGRDARRSDALDRLQALGQEFENP</sequence>
<accession>A0A1G9NH48</accession>
<dbReference type="Pfam" id="PF12728">
    <property type="entry name" value="HTH_17"/>
    <property type="match status" value="1"/>
</dbReference>
<evidence type="ECO:0000313" key="2">
    <source>
        <dbReference type="EMBL" id="SDL85703.1"/>
    </source>
</evidence>
<dbReference type="OrthoDB" id="26212at2"/>
<dbReference type="RefSeq" id="WP_091766784.1">
    <property type="nucleotide sequence ID" value="NZ_FNHG01000002.1"/>
</dbReference>
<organism evidence="2 3">
    <name type="scientific">Maricaulis salignorans</name>
    <dbReference type="NCBI Taxonomy" id="144026"/>
    <lineage>
        <taxon>Bacteria</taxon>
        <taxon>Pseudomonadati</taxon>
        <taxon>Pseudomonadota</taxon>
        <taxon>Alphaproteobacteria</taxon>
        <taxon>Maricaulales</taxon>
        <taxon>Maricaulaceae</taxon>
        <taxon>Maricaulis</taxon>
    </lineage>
</organism>
<dbReference type="AlphaFoldDB" id="A0A1G9NH48"/>
<dbReference type="InterPro" id="IPR041657">
    <property type="entry name" value="HTH_17"/>
</dbReference>
<proteinExistence type="predicted"/>
<dbReference type="GO" id="GO:0003677">
    <property type="term" value="F:DNA binding"/>
    <property type="evidence" value="ECO:0007669"/>
    <property type="project" value="InterPro"/>
</dbReference>
<gene>
    <name evidence="2" type="ORF">SAMN04488568_102344</name>
</gene>